<gene>
    <name evidence="1" type="ORF">OSB52_19235</name>
</gene>
<reference evidence="1" key="1">
    <citation type="submission" date="2022-10" db="EMBL/GenBank/DDBJ databases">
        <title>WGS of marine actinomycetes from Thailand.</title>
        <authorList>
            <person name="Thawai C."/>
        </authorList>
    </citation>
    <scope>NUCLEOTIDE SEQUENCE</scope>
    <source>
        <strain evidence="1">SW21</strain>
    </source>
</reference>
<name>A0A9X3I6E7_9ACTN</name>
<accession>A0A9X3I6E7</accession>
<protein>
    <submittedName>
        <fullName evidence="1">Uncharacterized protein</fullName>
    </submittedName>
</protein>
<keyword evidence="2" id="KW-1185">Reference proteome</keyword>
<sequence>MQLPAPHSVLTPRHLADLLRADNRRRGRITSRGRRNATERHALYQRLAAAVDAKPDDVDLADHVLRLWSRDQPWPRSRRTRTFTITPACERAH</sequence>
<proteinExistence type="predicted"/>
<dbReference type="EMBL" id="JAPKFM010000024">
    <property type="protein sequence ID" value="MCX2966221.1"/>
    <property type="molecule type" value="Genomic_DNA"/>
</dbReference>
<dbReference type="AlphaFoldDB" id="A0A9X3I6E7"/>
<evidence type="ECO:0000313" key="1">
    <source>
        <dbReference type="EMBL" id="MCX2966221.1"/>
    </source>
</evidence>
<evidence type="ECO:0000313" key="2">
    <source>
        <dbReference type="Proteomes" id="UP001143347"/>
    </source>
</evidence>
<organism evidence="1 2">
    <name type="scientific">Gordonia aquimaris</name>
    <dbReference type="NCBI Taxonomy" id="2984863"/>
    <lineage>
        <taxon>Bacteria</taxon>
        <taxon>Bacillati</taxon>
        <taxon>Actinomycetota</taxon>
        <taxon>Actinomycetes</taxon>
        <taxon>Mycobacteriales</taxon>
        <taxon>Gordoniaceae</taxon>
        <taxon>Gordonia</taxon>
    </lineage>
</organism>
<comment type="caution">
    <text evidence="1">The sequence shown here is derived from an EMBL/GenBank/DDBJ whole genome shotgun (WGS) entry which is preliminary data.</text>
</comment>
<dbReference type="RefSeq" id="WP_266063130.1">
    <property type="nucleotide sequence ID" value="NZ_JAPKFM010000024.1"/>
</dbReference>
<dbReference type="Proteomes" id="UP001143347">
    <property type="component" value="Unassembled WGS sequence"/>
</dbReference>